<evidence type="ECO:0000313" key="2">
    <source>
        <dbReference type="EMBL" id="CUN09210.1"/>
    </source>
</evidence>
<proteinExistence type="predicted"/>
<dbReference type="EMBL" id="CYXT01000021">
    <property type="protein sequence ID" value="CUN09210.1"/>
    <property type="molecule type" value="Genomic_DNA"/>
</dbReference>
<gene>
    <name evidence="2" type="ORF">ERS852425_02573</name>
</gene>
<dbReference type="InterPro" id="IPR001054">
    <property type="entry name" value="A/G_cyclase"/>
</dbReference>
<dbReference type="GO" id="GO:0035556">
    <property type="term" value="P:intracellular signal transduction"/>
    <property type="evidence" value="ECO:0007669"/>
    <property type="project" value="InterPro"/>
</dbReference>
<dbReference type="Proteomes" id="UP000095598">
    <property type="component" value="Unassembled WGS sequence"/>
</dbReference>
<dbReference type="AlphaFoldDB" id="A0A173U408"/>
<feature type="domain" description="Guanylate cyclase" evidence="1">
    <location>
        <begin position="52"/>
        <end position="185"/>
    </location>
</feature>
<sequence>MESNHTMSYDVDKSSERMDEILNASDNDYCDKDSIPARSDLTFKNGYYVNVTAIFIDIVGSSDMTDEHKRPTLAKMYRAFLSECVAIMNAETDCKEININGDCVWGVFDTPYKSDVDNVIAVAARLNSMIKILNYKLMKKKYSQISVGIGIDYGRALMVKAGYSGSGINDVIWMGDVVNSACHLCNKAGRDYRKVIVISDVVYNNLNEHHQSLFSSYSDGWVTRYEGDIINTNMNDWYNENCK</sequence>
<dbReference type="GO" id="GO:0004016">
    <property type="term" value="F:adenylate cyclase activity"/>
    <property type="evidence" value="ECO:0007669"/>
    <property type="project" value="UniProtKB-ARBA"/>
</dbReference>
<organism evidence="2 3">
    <name type="scientific">Anaerostipes hadrus</name>
    <dbReference type="NCBI Taxonomy" id="649756"/>
    <lineage>
        <taxon>Bacteria</taxon>
        <taxon>Bacillati</taxon>
        <taxon>Bacillota</taxon>
        <taxon>Clostridia</taxon>
        <taxon>Lachnospirales</taxon>
        <taxon>Lachnospiraceae</taxon>
        <taxon>Anaerostipes</taxon>
    </lineage>
</organism>
<dbReference type="RefSeq" id="WP_055259407.1">
    <property type="nucleotide sequence ID" value="NZ_CYXT01000021.1"/>
</dbReference>
<dbReference type="GO" id="GO:0009190">
    <property type="term" value="P:cyclic nucleotide biosynthetic process"/>
    <property type="evidence" value="ECO:0007669"/>
    <property type="project" value="InterPro"/>
</dbReference>
<dbReference type="Pfam" id="PF00211">
    <property type="entry name" value="Guanylate_cyc"/>
    <property type="match status" value="1"/>
</dbReference>
<evidence type="ECO:0000313" key="3">
    <source>
        <dbReference type="Proteomes" id="UP000095598"/>
    </source>
</evidence>
<accession>A0A173U408</accession>
<name>A0A173U408_ANAHA</name>
<dbReference type="PROSITE" id="PS50125">
    <property type="entry name" value="GUANYLATE_CYCLASE_2"/>
    <property type="match status" value="1"/>
</dbReference>
<evidence type="ECO:0000259" key="1">
    <source>
        <dbReference type="PROSITE" id="PS50125"/>
    </source>
</evidence>
<dbReference type="Gene3D" id="3.30.70.1230">
    <property type="entry name" value="Nucleotide cyclase"/>
    <property type="match status" value="1"/>
</dbReference>
<protein>
    <submittedName>
        <fullName evidence="2">Adenylate and Guanylate cyclase catalytic domain</fullName>
    </submittedName>
</protein>
<dbReference type="CDD" id="cd07302">
    <property type="entry name" value="CHD"/>
    <property type="match status" value="1"/>
</dbReference>
<dbReference type="InterPro" id="IPR029787">
    <property type="entry name" value="Nucleotide_cyclase"/>
</dbReference>
<reference evidence="2 3" key="1">
    <citation type="submission" date="2015-09" db="EMBL/GenBank/DDBJ databases">
        <authorList>
            <consortium name="Pathogen Informatics"/>
        </authorList>
    </citation>
    <scope>NUCLEOTIDE SEQUENCE [LARGE SCALE GENOMIC DNA]</scope>
    <source>
        <strain evidence="2 3">2789STDY5608868</strain>
    </source>
</reference>
<dbReference type="SUPFAM" id="SSF55073">
    <property type="entry name" value="Nucleotide cyclase"/>
    <property type="match status" value="1"/>
</dbReference>